<comment type="caution">
    <text evidence="11">The sequence shown here is derived from an EMBL/GenBank/DDBJ whole genome shotgun (WGS) entry which is preliminary data.</text>
</comment>
<dbReference type="InterPro" id="IPR001959">
    <property type="entry name" value="Transposase"/>
</dbReference>
<dbReference type="GO" id="GO:0003677">
    <property type="term" value="F:DNA binding"/>
    <property type="evidence" value="ECO:0007669"/>
    <property type="project" value="UniProtKB-KW"/>
</dbReference>
<evidence type="ECO:0000256" key="2">
    <source>
        <dbReference type="ARBA" id="ARBA00011044"/>
    </source>
</evidence>
<dbReference type="EMBL" id="BMFK01000001">
    <property type="protein sequence ID" value="GGE60501.1"/>
    <property type="molecule type" value="Genomic_DNA"/>
</dbReference>
<feature type="domain" description="Probable transposase IS891/IS1136/IS1341" evidence="8">
    <location>
        <begin position="164"/>
        <end position="277"/>
    </location>
</feature>
<dbReference type="PANTHER" id="PTHR30405:SF25">
    <property type="entry name" value="RNA-GUIDED DNA ENDONUCLEASE INSQ-RELATED"/>
    <property type="match status" value="1"/>
</dbReference>
<evidence type="ECO:0000256" key="3">
    <source>
        <dbReference type="ARBA" id="ARBA00022578"/>
    </source>
</evidence>
<evidence type="ECO:0000259" key="9">
    <source>
        <dbReference type="Pfam" id="PF07282"/>
    </source>
</evidence>
<feature type="domain" description="Cas12f1-like TNB" evidence="9">
    <location>
        <begin position="289"/>
        <end position="357"/>
    </location>
</feature>
<accession>A0A917EM58</accession>
<name>A0A917EM58_9BACI</name>
<dbReference type="InterPro" id="IPR021027">
    <property type="entry name" value="Transposase_put_HTH"/>
</dbReference>
<dbReference type="GO" id="GO:0046872">
    <property type="term" value="F:metal ion binding"/>
    <property type="evidence" value="ECO:0007669"/>
    <property type="project" value="UniProtKB-KW"/>
</dbReference>
<evidence type="ECO:0000256" key="1">
    <source>
        <dbReference type="ARBA" id="ARBA00008761"/>
    </source>
</evidence>
<evidence type="ECO:0000313" key="12">
    <source>
        <dbReference type="Proteomes" id="UP000605259"/>
    </source>
</evidence>
<dbReference type="Pfam" id="PF12323">
    <property type="entry name" value="HTH_OrfB_IS605"/>
    <property type="match status" value="1"/>
</dbReference>
<dbReference type="Proteomes" id="UP000605259">
    <property type="component" value="Unassembled WGS sequence"/>
</dbReference>
<dbReference type="NCBIfam" id="NF038281">
    <property type="entry name" value="IS200_TnpB"/>
    <property type="match status" value="1"/>
</dbReference>
<gene>
    <name evidence="11" type="primary">tlpB</name>
    <name evidence="11" type="ORF">GCM10007140_08530</name>
</gene>
<evidence type="ECO:0000256" key="5">
    <source>
        <dbReference type="ARBA" id="ARBA00022833"/>
    </source>
</evidence>
<dbReference type="InterPro" id="IPR010095">
    <property type="entry name" value="Cas12f1-like_TNB"/>
</dbReference>
<evidence type="ECO:0000313" key="11">
    <source>
        <dbReference type="EMBL" id="GGE60501.1"/>
    </source>
</evidence>
<dbReference type="PANTHER" id="PTHR30405">
    <property type="entry name" value="TRANSPOSASE"/>
    <property type="match status" value="1"/>
</dbReference>
<evidence type="ECO:0000256" key="4">
    <source>
        <dbReference type="ARBA" id="ARBA00022723"/>
    </source>
</evidence>
<feature type="domain" description="Transposase putative helix-turn-helix" evidence="10">
    <location>
        <begin position="1"/>
        <end position="48"/>
    </location>
</feature>
<evidence type="ECO:0000256" key="7">
    <source>
        <dbReference type="ARBA" id="ARBA00023172"/>
    </source>
</evidence>
<dbReference type="Pfam" id="PF01385">
    <property type="entry name" value="OrfB_IS605"/>
    <property type="match status" value="1"/>
</dbReference>
<keyword evidence="12" id="KW-1185">Reference proteome</keyword>
<reference evidence="11" key="1">
    <citation type="journal article" date="2014" name="Int. J. Syst. Evol. Microbiol.">
        <title>Complete genome sequence of Corynebacterium casei LMG S-19264T (=DSM 44701T), isolated from a smear-ripened cheese.</title>
        <authorList>
            <consortium name="US DOE Joint Genome Institute (JGI-PGF)"/>
            <person name="Walter F."/>
            <person name="Albersmeier A."/>
            <person name="Kalinowski J."/>
            <person name="Ruckert C."/>
        </authorList>
    </citation>
    <scope>NUCLEOTIDE SEQUENCE</scope>
    <source>
        <strain evidence="11">CGMCC 1.12698</strain>
    </source>
</reference>
<protein>
    <submittedName>
        <fullName evidence="11">Transposase</fullName>
    </submittedName>
</protein>
<dbReference type="NCBIfam" id="TIGR01766">
    <property type="entry name" value="IS200/IS605 family accessory protein TnpB-like domain"/>
    <property type="match status" value="1"/>
</dbReference>
<evidence type="ECO:0000259" key="10">
    <source>
        <dbReference type="Pfam" id="PF12323"/>
    </source>
</evidence>
<keyword evidence="4" id="KW-0479">Metal-binding</keyword>
<proteinExistence type="inferred from homology"/>
<dbReference type="GO" id="GO:0032196">
    <property type="term" value="P:transposition"/>
    <property type="evidence" value="ECO:0007669"/>
    <property type="project" value="UniProtKB-KW"/>
</dbReference>
<keyword evidence="6" id="KW-0238">DNA-binding</keyword>
<dbReference type="GO" id="GO:0006310">
    <property type="term" value="P:DNA recombination"/>
    <property type="evidence" value="ECO:0007669"/>
    <property type="project" value="UniProtKB-KW"/>
</dbReference>
<dbReference type="InterPro" id="IPR051399">
    <property type="entry name" value="RNA-guided_DNA_endo/Transpos"/>
</dbReference>
<evidence type="ECO:0000256" key="6">
    <source>
        <dbReference type="ARBA" id="ARBA00023125"/>
    </source>
</evidence>
<dbReference type="NCBIfam" id="NF040570">
    <property type="entry name" value="guided_TnpB"/>
    <property type="match status" value="1"/>
</dbReference>
<organism evidence="11 12">
    <name type="scientific">Priestia taiwanensis</name>
    <dbReference type="NCBI Taxonomy" id="1347902"/>
    <lineage>
        <taxon>Bacteria</taxon>
        <taxon>Bacillati</taxon>
        <taxon>Bacillota</taxon>
        <taxon>Bacilli</taxon>
        <taxon>Bacillales</taxon>
        <taxon>Bacillaceae</taxon>
        <taxon>Priestia</taxon>
    </lineage>
</organism>
<keyword evidence="3" id="KW-0815">Transposition</keyword>
<sequence>MLVNKAYKFRIYPNKEQTTLINKTIGCSRFVFNHFLSLWNNTYKETGKGLTYGACSSQLPAMKKELVWLKEVDSIAIQSSVRNLADAYTRFFKKQNAAPCFKSKKNNVQSYTTKQTNENIAIMDNKIKLPKLGLVRFAKSREVDGRILNATVRRNPSGKYFVSLLVETEVEELPKYGFYVGVDVGLKDFAILSNGVRYENQKFFRTLEEKLAKAQRILSRRTKGSSNWNKQRIKVAKIHEHITNARKDYLDKVSTEIIKNHDVIGIENLQVSNMLKNHKLAKAISEVSWSQFRTMLEYKAKWYGKQVIAVSKTFASSQLCSSCGYQNKDVKNLNLREWDCPACKIHHDRDINASINLKNEAIRILTVGTTEIA</sequence>
<keyword evidence="5" id="KW-0862">Zinc</keyword>
<comment type="similarity">
    <text evidence="1">In the C-terminal section; belongs to the transposase 35 family.</text>
</comment>
<comment type="similarity">
    <text evidence="2">In the N-terminal section; belongs to the transposase 2 family.</text>
</comment>
<reference evidence="11" key="2">
    <citation type="submission" date="2020-09" db="EMBL/GenBank/DDBJ databases">
        <authorList>
            <person name="Sun Q."/>
            <person name="Zhou Y."/>
        </authorList>
    </citation>
    <scope>NUCLEOTIDE SEQUENCE</scope>
    <source>
        <strain evidence="11">CGMCC 1.12698</strain>
    </source>
</reference>
<dbReference type="InterPro" id="IPR053522">
    <property type="entry name" value="RNA-guided_endonuclease_TnpB"/>
</dbReference>
<dbReference type="AlphaFoldDB" id="A0A917EM58"/>
<evidence type="ECO:0000259" key="8">
    <source>
        <dbReference type="Pfam" id="PF01385"/>
    </source>
</evidence>
<dbReference type="RefSeq" id="WP_188387179.1">
    <property type="nucleotide sequence ID" value="NZ_BMFK01000001.1"/>
</dbReference>
<keyword evidence="7" id="KW-0233">DNA recombination</keyword>
<dbReference type="Pfam" id="PF07282">
    <property type="entry name" value="Cas12f1-like_TNB"/>
    <property type="match status" value="1"/>
</dbReference>